<sequence>MAFLNVQANPIRGMLSIDGTDGGKWSLFLGNCFLCEFSCRTVAVTEMIYVGNNVGKKGDLQFLVDKRIKVLLIEAGAASAFGDTDCAIELFNTIAELSRLFALAMQRYKDAVAAQGVANV</sequence>
<accession>A0A6J5NB38</accession>
<protein>
    <submittedName>
        <fullName evidence="1">Uncharacterized protein</fullName>
    </submittedName>
</protein>
<proteinExistence type="predicted"/>
<reference evidence="1" key="1">
    <citation type="submission" date="2020-04" db="EMBL/GenBank/DDBJ databases">
        <authorList>
            <person name="Chiriac C."/>
            <person name="Salcher M."/>
            <person name="Ghai R."/>
            <person name="Kavagutti S V."/>
        </authorList>
    </citation>
    <scope>NUCLEOTIDE SEQUENCE</scope>
</reference>
<name>A0A6J5NB38_9CAUD</name>
<gene>
    <name evidence="1" type="ORF">UFOVP605_24</name>
</gene>
<dbReference type="EMBL" id="LR796592">
    <property type="protein sequence ID" value="CAB4152799.1"/>
    <property type="molecule type" value="Genomic_DNA"/>
</dbReference>
<evidence type="ECO:0000313" key="1">
    <source>
        <dbReference type="EMBL" id="CAB4152799.1"/>
    </source>
</evidence>
<organism evidence="1">
    <name type="scientific">uncultured Caudovirales phage</name>
    <dbReference type="NCBI Taxonomy" id="2100421"/>
    <lineage>
        <taxon>Viruses</taxon>
        <taxon>Duplodnaviria</taxon>
        <taxon>Heunggongvirae</taxon>
        <taxon>Uroviricota</taxon>
        <taxon>Caudoviricetes</taxon>
        <taxon>Peduoviridae</taxon>
        <taxon>Maltschvirus</taxon>
        <taxon>Maltschvirus maltsch</taxon>
    </lineage>
</organism>